<evidence type="ECO:0000313" key="9">
    <source>
        <dbReference type="EMBL" id="RSH92644.1"/>
    </source>
</evidence>
<dbReference type="InterPro" id="IPR005828">
    <property type="entry name" value="MFS_sugar_transport-like"/>
</dbReference>
<dbReference type="Pfam" id="PF00083">
    <property type="entry name" value="Sugar_tr"/>
    <property type="match status" value="1"/>
</dbReference>
<keyword evidence="5 7" id="KW-0472">Membrane</keyword>
<evidence type="ECO:0000256" key="6">
    <source>
        <dbReference type="SAM" id="MobiDB-lite"/>
    </source>
</evidence>
<evidence type="ECO:0000313" key="10">
    <source>
        <dbReference type="Proteomes" id="UP000279259"/>
    </source>
</evidence>
<keyword evidence="2" id="KW-0813">Transport</keyword>
<keyword evidence="4 7" id="KW-1133">Transmembrane helix</keyword>
<organism evidence="9 10">
    <name type="scientific">Saitozyma podzolica</name>
    <dbReference type="NCBI Taxonomy" id="1890683"/>
    <lineage>
        <taxon>Eukaryota</taxon>
        <taxon>Fungi</taxon>
        <taxon>Dikarya</taxon>
        <taxon>Basidiomycota</taxon>
        <taxon>Agaricomycotina</taxon>
        <taxon>Tremellomycetes</taxon>
        <taxon>Tremellales</taxon>
        <taxon>Trimorphomycetaceae</taxon>
        <taxon>Saitozyma</taxon>
    </lineage>
</organism>
<feature type="transmembrane region" description="Helical" evidence="7">
    <location>
        <begin position="122"/>
        <end position="142"/>
    </location>
</feature>
<feature type="region of interest" description="Disordered" evidence="6">
    <location>
        <begin position="1"/>
        <end position="32"/>
    </location>
</feature>
<dbReference type="InterPro" id="IPR020846">
    <property type="entry name" value="MFS_dom"/>
</dbReference>
<dbReference type="InterPro" id="IPR036259">
    <property type="entry name" value="MFS_trans_sf"/>
</dbReference>
<dbReference type="FunFam" id="1.20.1250.20:FF:000140">
    <property type="entry name" value="Putative MFS phospholipid transporter"/>
    <property type="match status" value="1"/>
</dbReference>
<dbReference type="GO" id="GO:0046943">
    <property type="term" value="F:carboxylic acid transmembrane transporter activity"/>
    <property type="evidence" value="ECO:0007669"/>
    <property type="project" value="TreeGrafter"/>
</dbReference>
<accession>A0A427YNG3</accession>
<comment type="caution">
    <text evidence="9">The sequence shown here is derived from an EMBL/GenBank/DDBJ whole genome shotgun (WGS) entry which is preliminary data.</text>
</comment>
<keyword evidence="3 7" id="KW-0812">Transmembrane</keyword>
<reference evidence="9 10" key="1">
    <citation type="submission" date="2018-11" db="EMBL/GenBank/DDBJ databases">
        <title>Genome sequence of Saitozyma podzolica DSM 27192.</title>
        <authorList>
            <person name="Aliyu H."/>
            <person name="Gorte O."/>
            <person name="Ochsenreither K."/>
        </authorList>
    </citation>
    <scope>NUCLEOTIDE SEQUENCE [LARGE SCALE GENOMIC DNA]</scope>
    <source>
        <strain evidence="9 10">DSM 27192</strain>
    </source>
</reference>
<dbReference type="Proteomes" id="UP000279259">
    <property type="component" value="Unassembled WGS sequence"/>
</dbReference>
<dbReference type="GO" id="GO:0005886">
    <property type="term" value="C:plasma membrane"/>
    <property type="evidence" value="ECO:0007669"/>
    <property type="project" value="TreeGrafter"/>
</dbReference>
<evidence type="ECO:0000256" key="2">
    <source>
        <dbReference type="ARBA" id="ARBA00022448"/>
    </source>
</evidence>
<feature type="transmembrane region" description="Helical" evidence="7">
    <location>
        <begin position="189"/>
        <end position="212"/>
    </location>
</feature>
<dbReference type="SUPFAM" id="SSF103473">
    <property type="entry name" value="MFS general substrate transporter"/>
    <property type="match status" value="1"/>
</dbReference>
<sequence>MSSTHSALSPSEEKKEAYLPQGEGEGETAISPQTLEEGDAPLGKVTAKASDYFTLMASGFALVSDGYQNNLSTVFNAVFKILYPAVYTSVVSTRVSNSLLVGEVLGQVVVGLICDLVGRKTAMVGTTLFIVVGGILSTAASGSTPEGMFWMLTVARGMVGVGVGGEYPACSTSASESANEKFGRDRGKVFILVTNLMLSIGGPIVISLFLLIINGAHYGGTTSASDIYKLQYTWRILMGIGILIPLSVFYFRLKMMNPKLYRRNAIRRNPPYGLILKRYWKTLIGTAGTWFLYDFVTFPNGIFSSQIISSVIPGAGIVRTMEWTLLLSVLSLPGVFLGAAIVKYTGRRNLLMMGFSGYIVFGLIVGIAYDKITLVVPAFIVMYAMMQSSGNFGPGNMEGTISAESYPTSIRGTCYGLSAALGKTGAAVGTQCFTPIQNALGKRYTFIIAACCGALGVILAFFFVEDKGKDRLEKEDEEWRQYLVEHGYGDIVMGDGSAGEVTATGNKEVEELEFEK</sequence>
<evidence type="ECO:0000259" key="8">
    <source>
        <dbReference type="PROSITE" id="PS50850"/>
    </source>
</evidence>
<proteinExistence type="predicted"/>
<dbReference type="AlphaFoldDB" id="A0A427YNG3"/>
<evidence type="ECO:0000256" key="4">
    <source>
        <dbReference type="ARBA" id="ARBA00022989"/>
    </source>
</evidence>
<evidence type="ECO:0000256" key="1">
    <source>
        <dbReference type="ARBA" id="ARBA00004141"/>
    </source>
</evidence>
<feature type="transmembrane region" description="Helical" evidence="7">
    <location>
        <begin position="358"/>
        <end position="386"/>
    </location>
</feature>
<dbReference type="PANTHER" id="PTHR23508:SF10">
    <property type="entry name" value="CARBOXYLIC ACID TRANSPORTER PROTEIN HOMOLOG"/>
    <property type="match status" value="1"/>
</dbReference>
<gene>
    <name evidence="9" type="primary">GIT1</name>
    <name evidence="9" type="ORF">EHS25_008089</name>
</gene>
<feature type="domain" description="Major facilitator superfamily (MFS) profile" evidence="8">
    <location>
        <begin position="54"/>
        <end position="468"/>
    </location>
</feature>
<feature type="transmembrane region" description="Helical" evidence="7">
    <location>
        <begin position="323"/>
        <end position="346"/>
    </location>
</feature>
<dbReference type="OrthoDB" id="2153661at2759"/>
<evidence type="ECO:0000256" key="7">
    <source>
        <dbReference type="SAM" id="Phobius"/>
    </source>
</evidence>
<dbReference type="STRING" id="1890683.A0A427YNG3"/>
<dbReference type="PROSITE" id="PS50850">
    <property type="entry name" value="MFS"/>
    <property type="match status" value="1"/>
</dbReference>
<dbReference type="EMBL" id="RSCD01000005">
    <property type="protein sequence ID" value="RSH92644.1"/>
    <property type="molecule type" value="Genomic_DNA"/>
</dbReference>
<feature type="transmembrane region" description="Helical" evidence="7">
    <location>
        <begin position="232"/>
        <end position="253"/>
    </location>
</feature>
<feature type="transmembrane region" description="Helical" evidence="7">
    <location>
        <begin position="444"/>
        <end position="464"/>
    </location>
</feature>
<dbReference type="Gene3D" id="1.20.1250.20">
    <property type="entry name" value="MFS general substrate transporter like domains"/>
    <property type="match status" value="1"/>
</dbReference>
<protein>
    <submittedName>
        <fullName evidence="9">Permease</fullName>
    </submittedName>
</protein>
<keyword evidence="10" id="KW-1185">Reference proteome</keyword>
<evidence type="ECO:0000256" key="3">
    <source>
        <dbReference type="ARBA" id="ARBA00022692"/>
    </source>
</evidence>
<dbReference type="PANTHER" id="PTHR23508">
    <property type="entry name" value="CARBOXYLIC ACID TRANSPORTER PROTEIN HOMOLOG"/>
    <property type="match status" value="1"/>
</dbReference>
<comment type="subcellular location">
    <subcellularLocation>
        <location evidence="1">Membrane</location>
        <topology evidence="1">Multi-pass membrane protein</topology>
    </subcellularLocation>
</comment>
<name>A0A427YNG3_9TREE</name>
<evidence type="ECO:0000256" key="5">
    <source>
        <dbReference type="ARBA" id="ARBA00023136"/>
    </source>
</evidence>